<feature type="coiled-coil region" evidence="1">
    <location>
        <begin position="153"/>
        <end position="183"/>
    </location>
</feature>
<reference evidence="3 4" key="1">
    <citation type="submission" date="2024-02" db="EMBL/GenBank/DDBJ databases">
        <title>Draft genome sequence of Collimonas sp. strain H4R21, an effective mineral-weathering bacterial strain isolated from the beech rhizosphere.</title>
        <authorList>
            <person name="Morin E."/>
            <person name="Uroz S."/>
            <person name="Leveau J.H.J."/>
            <person name="Kumar R."/>
            <person name="Rey M.W."/>
            <person name="Pham J."/>
        </authorList>
    </citation>
    <scope>NUCLEOTIDE SEQUENCE [LARGE SCALE GENOMIC DNA]</scope>
    <source>
        <strain evidence="3 4">H4R21</strain>
    </source>
</reference>
<sequence length="290" mass="32091">MSLTKKTETLSPTILFSLKQHFSSLAVSALLGALIAAGIALMLPKQWPATLLFKIGQVESAANLLAKPNDVVQRINFPNFPVKVVQSQRLRIAEFPNERRNIVKKTLSADMTRDGDLVKMTVNGQTPSEAKENLSRAFEVLQTEHEELLRPSLAKLKEDIAAAKDALEKKEDERAILLELRQRMDASGAAEKNISEDIILASMLRSNTVELQIFREKINALNEKLDPHRTFNTRAVTAIYVPTHPAFPKIGTAAILGLFLGFLVTGIWILMQDKETWNAISSNAKEAPAG</sequence>
<dbReference type="Proteomes" id="UP001495910">
    <property type="component" value="Unassembled WGS sequence"/>
</dbReference>
<organism evidence="3 4">
    <name type="scientific">Collimonas rhizosphaerae</name>
    <dbReference type="NCBI Taxonomy" id="3126357"/>
    <lineage>
        <taxon>Bacteria</taxon>
        <taxon>Pseudomonadati</taxon>
        <taxon>Pseudomonadota</taxon>
        <taxon>Betaproteobacteria</taxon>
        <taxon>Burkholderiales</taxon>
        <taxon>Oxalobacteraceae</taxon>
        <taxon>Collimonas</taxon>
    </lineage>
</organism>
<feature type="transmembrane region" description="Helical" evidence="2">
    <location>
        <begin position="250"/>
        <end position="271"/>
    </location>
</feature>
<proteinExistence type="predicted"/>
<keyword evidence="1" id="KW-0175">Coiled coil</keyword>
<dbReference type="RefSeq" id="WP_342830448.1">
    <property type="nucleotide sequence ID" value="NZ_JBANDC010000012.1"/>
</dbReference>
<evidence type="ECO:0000313" key="3">
    <source>
        <dbReference type="EMBL" id="MEM4989175.1"/>
    </source>
</evidence>
<feature type="transmembrane region" description="Helical" evidence="2">
    <location>
        <begin position="20"/>
        <end position="43"/>
    </location>
</feature>
<accession>A0ABU9PYU3</accession>
<gene>
    <name evidence="3" type="ORF">V8G57_17435</name>
</gene>
<name>A0ABU9PYU3_9BURK</name>
<evidence type="ECO:0008006" key="5">
    <source>
        <dbReference type="Google" id="ProtNLM"/>
    </source>
</evidence>
<comment type="caution">
    <text evidence="3">The sequence shown here is derived from an EMBL/GenBank/DDBJ whole genome shotgun (WGS) entry which is preliminary data.</text>
</comment>
<protein>
    <recommendedName>
        <fullName evidence="5">Subunit length determinant protein</fullName>
    </recommendedName>
</protein>
<keyword evidence="2" id="KW-0472">Membrane</keyword>
<evidence type="ECO:0000313" key="4">
    <source>
        <dbReference type="Proteomes" id="UP001495910"/>
    </source>
</evidence>
<keyword evidence="2" id="KW-0812">Transmembrane</keyword>
<keyword evidence="4" id="KW-1185">Reference proteome</keyword>
<evidence type="ECO:0000256" key="2">
    <source>
        <dbReference type="SAM" id="Phobius"/>
    </source>
</evidence>
<keyword evidence="2" id="KW-1133">Transmembrane helix</keyword>
<dbReference type="EMBL" id="JBANDC010000012">
    <property type="protein sequence ID" value="MEM4989175.1"/>
    <property type="molecule type" value="Genomic_DNA"/>
</dbReference>
<evidence type="ECO:0000256" key="1">
    <source>
        <dbReference type="SAM" id="Coils"/>
    </source>
</evidence>